<organism evidence="1 2">
    <name type="scientific">Asparagus officinalis</name>
    <name type="common">Garden asparagus</name>
    <dbReference type="NCBI Taxonomy" id="4686"/>
    <lineage>
        <taxon>Eukaryota</taxon>
        <taxon>Viridiplantae</taxon>
        <taxon>Streptophyta</taxon>
        <taxon>Embryophyta</taxon>
        <taxon>Tracheophyta</taxon>
        <taxon>Spermatophyta</taxon>
        <taxon>Magnoliopsida</taxon>
        <taxon>Liliopsida</taxon>
        <taxon>Asparagales</taxon>
        <taxon>Asparagaceae</taxon>
        <taxon>Asparagoideae</taxon>
        <taxon>Asparagus</taxon>
    </lineage>
</organism>
<name>A0A5P1ETJ0_ASPOF</name>
<evidence type="ECO:0000313" key="2">
    <source>
        <dbReference type="Proteomes" id="UP000243459"/>
    </source>
</evidence>
<gene>
    <name evidence="1" type="ORF">A4U43_C05F21260</name>
</gene>
<protein>
    <submittedName>
        <fullName evidence="1">Uncharacterized protein</fullName>
    </submittedName>
</protein>
<dbReference type="Gramene" id="ONK69286">
    <property type="protein sequence ID" value="ONK69286"/>
    <property type="gene ID" value="A4U43_C05F21260"/>
</dbReference>
<dbReference type="AlphaFoldDB" id="A0A5P1ETJ0"/>
<dbReference type="EMBL" id="CM007385">
    <property type="protein sequence ID" value="ONK69286.1"/>
    <property type="molecule type" value="Genomic_DNA"/>
</dbReference>
<dbReference type="Proteomes" id="UP000243459">
    <property type="component" value="Chromosome 5"/>
</dbReference>
<keyword evidence="2" id="KW-1185">Reference proteome</keyword>
<evidence type="ECO:0000313" key="1">
    <source>
        <dbReference type="EMBL" id="ONK69286.1"/>
    </source>
</evidence>
<sequence>MGGHVFTPDLVNNNHHATTSTELVSYSDFNTTYLIYSLSFFIPKFCFIKYGYNAIQPLAKFGHLLITCTVDFRKPTDSSAKMGCVSSKIMAKSASFREEFNRSVRRNTSSIDEIIISKNNTDQFVALLCTANTVTKKTLKEVRPAENLKQNENSVTVKERLENDIETINTWELLADLDEDNEGKEHSKSILCDDVAQASRSFRTVEDFDAMIEEKTKANAQEGLNTDSEKGPKRKAMAKELTSLKMPGFEFSRAGSLKEWLSQGGQVFSPGSYITPKFGNFVENRLHNGENAIEFDPELVEQFEQAMDQLTIEEEFVLKEIIKSSEDGNEERNFFDVSSKA</sequence>
<dbReference type="OMA" id="IWSSKCH"/>
<reference evidence="2" key="1">
    <citation type="journal article" date="2017" name="Nat. Commun.">
        <title>The asparagus genome sheds light on the origin and evolution of a young Y chromosome.</title>
        <authorList>
            <person name="Harkess A."/>
            <person name="Zhou J."/>
            <person name="Xu C."/>
            <person name="Bowers J.E."/>
            <person name="Van der Hulst R."/>
            <person name="Ayyampalayam S."/>
            <person name="Mercati F."/>
            <person name="Riccardi P."/>
            <person name="McKain M.R."/>
            <person name="Kakrana A."/>
            <person name="Tang H."/>
            <person name="Ray J."/>
            <person name="Groenendijk J."/>
            <person name="Arikit S."/>
            <person name="Mathioni S.M."/>
            <person name="Nakano M."/>
            <person name="Shan H."/>
            <person name="Telgmann-Rauber A."/>
            <person name="Kanno A."/>
            <person name="Yue Z."/>
            <person name="Chen H."/>
            <person name="Li W."/>
            <person name="Chen Y."/>
            <person name="Xu X."/>
            <person name="Zhang Y."/>
            <person name="Luo S."/>
            <person name="Chen H."/>
            <person name="Gao J."/>
            <person name="Mao Z."/>
            <person name="Pires J.C."/>
            <person name="Luo M."/>
            <person name="Kudrna D."/>
            <person name="Wing R.A."/>
            <person name="Meyers B.C."/>
            <person name="Yi K."/>
            <person name="Kong H."/>
            <person name="Lavrijsen P."/>
            <person name="Sunseri F."/>
            <person name="Falavigna A."/>
            <person name="Ye Y."/>
            <person name="Leebens-Mack J.H."/>
            <person name="Chen G."/>
        </authorList>
    </citation>
    <scope>NUCLEOTIDE SEQUENCE [LARGE SCALE GENOMIC DNA]</scope>
    <source>
        <strain evidence="2">cv. DH0086</strain>
    </source>
</reference>
<proteinExistence type="predicted"/>
<accession>A0A5P1ETJ0</accession>